<keyword evidence="8" id="KW-0539">Nucleus</keyword>
<keyword evidence="7" id="KW-0804">Transcription</keyword>
<evidence type="ECO:0000313" key="11">
    <source>
        <dbReference type="Proteomes" id="UP000694389"/>
    </source>
</evidence>
<dbReference type="SMART" id="SM00353">
    <property type="entry name" value="HLH"/>
    <property type="match status" value="1"/>
</dbReference>
<dbReference type="GO" id="GO:0000981">
    <property type="term" value="F:DNA-binding transcription factor activity, RNA polymerase II-specific"/>
    <property type="evidence" value="ECO:0007669"/>
    <property type="project" value="TreeGrafter"/>
</dbReference>
<proteinExistence type="predicted"/>
<dbReference type="GO" id="GO:0045944">
    <property type="term" value="P:positive regulation of transcription by RNA polymerase II"/>
    <property type="evidence" value="ECO:0007669"/>
    <property type="project" value="TreeGrafter"/>
</dbReference>
<dbReference type="Pfam" id="PF00010">
    <property type="entry name" value="HLH"/>
    <property type="match status" value="1"/>
</dbReference>
<dbReference type="GO" id="GO:0046983">
    <property type="term" value="F:protein dimerization activity"/>
    <property type="evidence" value="ECO:0007669"/>
    <property type="project" value="InterPro"/>
</dbReference>
<reference evidence="10" key="1">
    <citation type="submission" date="2025-08" db="UniProtKB">
        <authorList>
            <consortium name="Ensembl"/>
        </authorList>
    </citation>
    <scope>IDENTIFICATION</scope>
</reference>
<dbReference type="InterPro" id="IPR011598">
    <property type="entry name" value="bHLH_dom"/>
</dbReference>
<evidence type="ECO:0000259" key="9">
    <source>
        <dbReference type="PROSITE" id="PS50888"/>
    </source>
</evidence>
<comment type="subunit">
    <text evidence="1">Efficient DNA binding requires dimerization with another bHLH protein.</text>
</comment>
<evidence type="ECO:0000256" key="2">
    <source>
        <dbReference type="ARBA" id="ARBA00022473"/>
    </source>
</evidence>
<dbReference type="GO" id="GO:0070888">
    <property type="term" value="F:E-box binding"/>
    <property type="evidence" value="ECO:0007669"/>
    <property type="project" value="TreeGrafter"/>
</dbReference>
<keyword evidence="5" id="KW-0805">Transcription regulation</keyword>
<sequence>MLPDFKILPPVKLILMFDIRKKFKSHSGCKIWLLLNHVRCAPSDLRTSRGAVTLGRFSVRSVANEAGDTSEDSSETFPLKPPTFLGGENLKLRTRCEKSGRRRMKANDRERHRMHNLNSALDALRSILPALPEDTKLTKIETLRFAHNYIWALTETLRMLKLLRGLGSCRGVDLHRGVQSEGELSGGALLGEDGDHVVALRRSHSLACVLLTINLVLHKEMSLLFEVDVAVRAGVALGVTELVPQLHHHPPESRDTNVTFSSNSTKLYSLSRH</sequence>
<evidence type="ECO:0000256" key="5">
    <source>
        <dbReference type="ARBA" id="ARBA00023015"/>
    </source>
</evidence>
<reference evidence="10" key="2">
    <citation type="submission" date="2025-09" db="UniProtKB">
        <authorList>
            <consortium name="Ensembl"/>
        </authorList>
    </citation>
    <scope>IDENTIFICATION</scope>
</reference>
<evidence type="ECO:0000256" key="6">
    <source>
        <dbReference type="ARBA" id="ARBA00023125"/>
    </source>
</evidence>
<dbReference type="GO" id="GO:0061564">
    <property type="term" value="P:axon development"/>
    <property type="evidence" value="ECO:0007669"/>
    <property type="project" value="TreeGrafter"/>
</dbReference>
<dbReference type="FunFam" id="4.10.280.10:FF:000006">
    <property type="entry name" value="Neurogenic differentiation factor"/>
    <property type="match status" value="1"/>
</dbReference>
<dbReference type="AlphaFoldDB" id="A0A8C4EIQ5"/>
<evidence type="ECO:0000256" key="7">
    <source>
        <dbReference type="ARBA" id="ARBA00023163"/>
    </source>
</evidence>
<keyword evidence="11" id="KW-1185">Reference proteome</keyword>
<accession>A0A8C4EIQ5</accession>
<dbReference type="InterPro" id="IPR050359">
    <property type="entry name" value="bHLH_transcription_factors"/>
</dbReference>
<dbReference type="GO" id="GO:0007423">
    <property type="term" value="P:sensory organ development"/>
    <property type="evidence" value="ECO:0007669"/>
    <property type="project" value="TreeGrafter"/>
</dbReference>
<dbReference type="PANTHER" id="PTHR19290:SF94">
    <property type="entry name" value="NEUROGENIN-3"/>
    <property type="match status" value="1"/>
</dbReference>
<dbReference type="Gene3D" id="4.10.280.10">
    <property type="entry name" value="Helix-loop-helix DNA-binding domain"/>
    <property type="match status" value="1"/>
</dbReference>
<keyword evidence="3" id="KW-0221">Differentiation</keyword>
<keyword evidence="2" id="KW-0217">Developmental protein</keyword>
<dbReference type="PANTHER" id="PTHR19290">
    <property type="entry name" value="BASIC HELIX-LOOP-HELIX PROTEIN NEUROGENIN-RELATED"/>
    <property type="match status" value="1"/>
</dbReference>
<keyword evidence="6" id="KW-0238">DNA-binding</keyword>
<dbReference type="SUPFAM" id="SSF47459">
    <property type="entry name" value="HLH, helix-loop-helix DNA-binding domain"/>
    <property type="match status" value="1"/>
</dbReference>
<evidence type="ECO:0000256" key="3">
    <source>
        <dbReference type="ARBA" id="ARBA00022782"/>
    </source>
</evidence>
<dbReference type="InterPro" id="IPR036638">
    <property type="entry name" value="HLH_DNA-bd_sf"/>
</dbReference>
<evidence type="ECO:0000256" key="1">
    <source>
        <dbReference type="ARBA" id="ARBA00011571"/>
    </source>
</evidence>
<keyword evidence="4" id="KW-0524">Neurogenesis</keyword>
<dbReference type="PROSITE" id="PS50888">
    <property type="entry name" value="BHLH"/>
    <property type="match status" value="1"/>
</dbReference>
<protein>
    <recommendedName>
        <fullName evidence="9">BHLH domain-containing protein</fullName>
    </recommendedName>
</protein>
<name>A0A8C4EIQ5_DICLA</name>
<dbReference type="GO" id="GO:0005634">
    <property type="term" value="C:nucleus"/>
    <property type="evidence" value="ECO:0007669"/>
    <property type="project" value="TreeGrafter"/>
</dbReference>
<dbReference type="Proteomes" id="UP000694389">
    <property type="component" value="Unassembled WGS sequence"/>
</dbReference>
<feature type="domain" description="BHLH" evidence="9">
    <location>
        <begin position="101"/>
        <end position="153"/>
    </location>
</feature>
<evidence type="ECO:0000256" key="4">
    <source>
        <dbReference type="ARBA" id="ARBA00022902"/>
    </source>
</evidence>
<organism evidence="10 11">
    <name type="scientific">Dicentrarchus labrax</name>
    <name type="common">European seabass</name>
    <name type="synonym">Morone labrax</name>
    <dbReference type="NCBI Taxonomy" id="13489"/>
    <lineage>
        <taxon>Eukaryota</taxon>
        <taxon>Metazoa</taxon>
        <taxon>Chordata</taxon>
        <taxon>Craniata</taxon>
        <taxon>Vertebrata</taxon>
        <taxon>Euteleostomi</taxon>
        <taxon>Actinopterygii</taxon>
        <taxon>Neopterygii</taxon>
        <taxon>Teleostei</taxon>
        <taxon>Neoteleostei</taxon>
        <taxon>Acanthomorphata</taxon>
        <taxon>Eupercaria</taxon>
        <taxon>Moronidae</taxon>
        <taxon>Dicentrarchus</taxon>
    </lineage>
</organism>
<dbReference type="Ensembl" id="ENSDLAT00005018396.2">
    <property type="protein sequence ID" value="ENSDLAP00005017005.2"/>
    <property type="gene ID" value="ENSDLAG00005008253.2"/>
</dbReference>
<evidence type="ECO:0000256" key="8">
    <source>
        <dbReference type="ARBA" id="ARBA00023242"/>
    </source>
</evidence>
<evidence type="ECO:0000313" key="10">
    <source>
        <dbReference type="Ensembl" id="ENSDLAP00005017005.2"/>
    </source>
</evidence>
<dbReference type="GeneTree" id="ENSGT00940000163077"/>